<evidence type="ECO:0000256" key="6">
    <source>
        <dbReference type="ARBA" id="ARBA00008480"/>
    </source>
</evidence>
<dbReference type="RefSeq" id="WP_090476201.1">
    <property type="nucleotide sequence ID" value="NZ_LT629710.1"/>
</dbReference>
<comment type="pathway">
    <text evidence="5 14">Isoprenoid biosynthesis; isopentenyl diphosphate biosynthesis via DXP pathway; isopentenyl diphosphate from 1-deoxy-D-xylulose 5-phosphate: step 2/6.</text>
</comment>
<dbReference type="PANTHER" id="PTHR32125">
    <property type="entry name" value="2-C-METHYL-D-ERYTHRITOL 4-PHOSPHATE CYTIDYLYLTRANSFERASE, CHLOROPLASTIC"/>
    <property type="match status" value="1"/>
</dbReference>
<dbReference type="HAMAP" id="MF_00108">
    <property type="entry name" value="IspD"/>
    <property type="match status" value="1"/>
</dbReference>
<feature type="binding site" evidence="14">
    <location>
        <begin position="251"/>
        <end position="252"/>
    </location>
    <ligand>
        <name>4-CDP-2-C-methyl-D-erythritol 2-phosphate</name>
        <dbReference type="ChEBI" id="CHEBI:57919"/>
    </ligand>
</feature>
<dbReference type="Gene3D" id="3.30.1330.50">
    <property type="entry name" value="2-C-methyl-D-erythritol 2,4-cyclodiphosphate synthase"/>
    <property type="match status" value="1"/>
</dbReference>
<keyword evidence="10 14" id="KW-0479">Metal-binding</keyword>
<reference evidence="16 17" key="1">
    <citation type="submission" date="2016-10" db="EMBL/GenBank/DDBJ databases">
        <authorList>
            <person name="de Groot N.N."/>
        </authorList>
    </citation>
    <scope>NUCLEOTIDE SEQUENCE [LARGE SCALE GENOMIC DNA]</scope>
    <source>
        <strain evidence="17">P4-7,KCTC 19426,CECT 7604</strain>
    </source>
</reference>
<dbReference type="PROSITE" id="PS01295">
    <property type="entry name" value="ISPD"/>
    <property type="match status" value="1"/>
</dbReference>
<dbReference type="EC" id="4.6.1.12" evidence="14"/>
<comment type="cofactor">
    <cofactor evidence="3 14">
        <name>a divalent metal cation</name>
        <dbReference type="ChEBI" id="CHEBI:60240"/>
    </cofactor>
</comment>
<dbReference type="CDD" id="cd00554">
    <property type="entry name" value="MECDP_synthase"/>
    <property type="match status" value="1"/>
</dbReference>
<comment type="caution">
    <text evidence="14">Lacks conserved residue(s) required for the propagation of feature annotation.</text>
</comment>
<feature type="region of interest" description="2-C-methyl-D-erythritol 2,4-cyclodiphosphate synthase" evidence="14">
    <location>
        <begin position="219"/>
        <end position="380"/>
    </location>
</feature>
<dbReference type="OrthoDB" id="9802561at2"/>
<keyword evidence="11 14" id="KW-0414">Isoprene biosynthesis</keyword>
<evidence type="ECO:0000256" key="11">
    <source>
        <dbReference type="ARBA" id="ARBA00023229"/>
    </source>
</evidence>
<dbReference type="STRING" id="1090615.SAMN04515671_2446"/>
<accession>A0A1H0NR24</accession>
<feature type="binding site" evidence="14">
    <location>
        <begin position="273"/>
        <end position="275"/>
    </location>
    <ligand>
        <name>4-CDP-2-C-methyl-D-erythritol 2-phosphate</name>
        <dbReference type="ChEBI" id="CHEBI:57919"/>
    </ligand>
</feature>
<feature type="site" description="Transition state stabilizer" evidence="14">
    <location>
        <position position="22"/>
    </location>
</feature>
<dbReference type="HAMAP" id="MF_01520">
    <property type="entry name" value="IspDF"/>
    <property type="match status" value="1"/>
</dbReference>
<dbReference type="GO" id="GO:0008685">
    <property type="term" value="F:2-C-methyl-D-erythritol 2,4-cyclodiphosphate synthase activity"/>
    <property type="evidence" value="ECO:0007669"/>
    <property type="project" value="UniProtKB-UniRule"/>
</dbReference>
<dbReference type="Proteomes" id="UP000198741">
    <property type="component" value="Chromosome I"/>
</dbReference>
<dbReference type="InterPro" id="IPR029044">
    <property type="entry name" value="Nucleotide-diphossugar_trans"/>
</dbReference>
<dbReference type="NCBIfam" id="TIGR00453">
    <property type="entry name" value="ispD"/>
    <property type="match status" value="1"/>
</dbReference>
<dbReference type="InterPro" id="IPR036571">
    <property type="entry name" value="MECDP_synthase_sf"/>
</dbReference>
<organism evidence="16 17">
    <name type="scientific">Nakamurella panacisegetis</name>
    <dbReference type="NCBI Taxonomy" id="1090615"/>
    <lineage>
        <taxon>Bacteria</taxon>
        <taxon>Bacillati</taxon>
        <taxon>Actinomycetota</taxon>
        <taxon>Actinomycetes</taxon>
        <taxon>Nakamurellales</taxon>
        <taxon>Nakamurellaceae</taxon>
        <taxon>Nakamurella</taxon>
    </lineage>
</organism>
<dbReference type="HAMAP" id="MF_00107">
    <property type="entry name" value="IspF"/>
    <property type="match status" value="1"/>
</dbReference>
<dbReference type="GO" id="GO:0050518">
    <property type="term" value="F:2-C-methyl-D-erythritol 4-phosphate cytidylyltransferase activity"/>
    <property type="evidence" value="ECO:0007669"/>
    <property type="project" value="UniProtKB-UniRule"/>
</dbReference>
<dbReference type="GO" id="GO:0016114">
    <property type="term" value="P:terpenoid biosynthetic process"/>
    <property type="evidence" value="ECO:0007669"/>
    <property type="project" value="InterPro"/>
</dbReference>
<feature type="site" description="Positions MEP for the nucleophilic attack" evidence="14">
    <location>
        <position position="201"/>
    </location>
</feature>
<dbReference type="Gene3D" id="3.90.550.10">
    <property type="entry name" value="Spore Coat Polysaccharide Biosynthesis Protein SpsA, Chain A"/>
    <property type="match status" value="1"/>
</dbReference>
<comment type="similarity">
    <text evidence="6">Belongs to the IspF family.</text>
</comment>
<dbReference type="InterPro" id="IPR034683">
    <property type="entry name" value="IspD/TarI"/>
</dbReference>
<comment type="similarity">
    <text evidence="14">In the N-terminal section; belongs to the IspD/TarI cytidylyltransferase family. IspD subfamily.</text>
</comment>
<dbReference type="AlphaFoldDB" id="A0A1H0NR24"/>
<keyword evidence="17" id="KW-1185">Reference proteome</keyword>
<feature type="binding site" evidence="14">
    <location>
        <begin position="346"/>
        <end position="349"/>
    </location>
    <ligand>
        <name>4-CDP-2-C-methyl-D-erythritol 2-phosphate</name>
        <dbReference type="ChEBI" id="CHEBI:57919"/>
    </ligand>
</feature>
<keyword evidence="12 14" id="KW-0456">Lyase</keyword>
<dbReference type="FunFam" id="3.90.550.10:FF:000003">
    <property type="entry name" value="2-C-methyl-D-erythritol 4-phosphate cytidylyltransferase"/>
    <property type="match status" value="1"/>
</dbReference>
<dbReference type="FunFam" id="3.30.1330.50:FF:000003">
    <property type="entry name" value="2-C-methyl-D-erythritol 2,4-cyclodiphosphate synthase"/>
    <property type="match status" value="1"/>
</dbReference>
<evidence type="ECO:0000313" key="17">
    <source>
        <dbReference type="Proteomes" id="UP000198741"/>
    </source>
</evidence>
<feature type="binding site" evidence="14">
    <location>
        <position position="356"/>
    </location>
    <ligand>
        <name>4-CDP-2-C-methyl-D-erythritol 2-phosphate</name>
        <dbReference type="ChEBI" id="CHEBI:57919"/>
    </ligand>
</feature>
<feature type="domain" description="2-C-methyl-D-erythritol 2,4-cyclodiphosphate synthase" evidence="15">
    <location>
        <begin position="219"/>
        <end position="368"/>
    </location>
</feature>
<keyword evidence="9 14" id="KW-0548">Nucleotidyltransferase</keyword>
<feature type="binding site" evidence="14">
    <location>
        <begin position="225"/>
        <end position="227"/>
    </location>
    <ligand>
        <name>4-CDP-2-C-methyl-D-erythritol 2-phosphate</name>
        <dbReference type="ChEBI" id="CHEBI:57919"/>
    </ligand>
</feature>
<keyword evidence="8 14" id="KW-0808">Transferase</keyword>
<dbReference type="InterPro" id="IPR050088">
    <property type="entry name" value="IspD/TarI_cytidylyltransf_bact"/>
</dbReference>
<comment type="catalytic activity">
    <reaction evidence="2 14">
        <text>2-C-methyl-D-erythritol 4-phosphate + CTP + H(+) = 4-CDP-2-C-methyl-D-erythritol + diphosphate</text>
        <dbReference type="Rhea" id="RHEA:13429"/>
        <dbReference type="ChEBI" id="CHEBI:15378"/>
        <dbReference type="ChEBI" id="CHEBI:33019"/>
        <dbReference type="ChEBI" id="CHEBI:37563"/>
        <dbReference type="ChEBI" id="CHEBI:57823"/>
        <dbReference type="ChEBI" id="CHEBI:58262"/>
        <dbReference type="EC" id="2.7.7.60"/>
    </reaction>
</comment>
<dbReference type="CDD" id="cd02516">
    <property type="entry name" value="CDP-ME_synthetase"/>
    <property type="match status" value="1"/>
</dbReference>
<dbReference type="PROSITE" id="PS01350">
    <property type="entry name" value="ISPF"/>
    <property type="match status" value="1"/>
</dbReference>
<feature type="binding site" evidence="14">
    <location>
        <position position="227"/>
    </location>
    <ligand>
        <name>a divalent metal cation</name>
        <dbReference type="ChEBI" id="CHEBI:60240"/>
    </ligand>
</feature>
<evidence type="ECO:0000256" key="14">
    <source>
        <dbReference type="HAMAP-Rule" id="MF_01520"/>
    </source>
</evidence>
<evidence type="ECO:0000256" key="1">
    <source>
        <dbReference type="ARBA" id="ARBA00000200"/>
    </source>
</evidence>
<feature type="site" description="Transition state stabilizer" evidence="14">
    <location>
        <position position="15"/>
    </location>
</feature>
<dbReference type="EC" id="2.7.7.60" evidence="14"/>
<feature type="site" description="Transition state stabilizer" evidence="14">
    <location>
        <position position="251"/>
    </location>
</feature>
<dbReference type="PANTHER" id="PTHR32125:SF4">
    <property type="entry name" value="2-C-METHYL-D-ERYTHRITOL 4-PHOSPHATE CYTIDYLYLTRANSFERASE, CHLOROPLASTIC"/>
    <property type="match status" value="1"/>
</dbReference>
<feature type="binding site" evidence="14">
    <location>
        <position position="259"/>
    </location>
    <ligand>
        <name>a divalent metal cation</name>
        <dbReference type="ChEBI" id="CHEBI:60240"/>
    </ligand>
</feature>
<proteinExistence type="inferred from homology"/>
<dbReference type="InterPro" id="IPR003526">
    <property type="entry name" value="MECDP_synthase"/>
</dbReference>
<dbReference type="GO" id="GO:0019288">
    <property type="term" value="P:isopentenyl diphosphate biosynthetic process, methylerythritol 4-phosphate pathway"/>
    <property type="evidence" value="ECO:0007669"/>
    <property type="project" value="UniProtKB-UniRule"/>
</dbReference>
<evidence type="ECO:0000256" key="8">
    <source>
        <dbReference type="ARBA" id="ARBA00022679"/>
    </source>
</evidence>
<evidence type="ECO:0000256" key="9">
    <source>
        <dbReference type="ARBA" id="ARBA00022695"/>
    </source>
</evidence>
<dbReference type="InterPro" id="IPR020555">
    <property type="entry name" value="MECDP_synthase_CS"/>
</dbReference>
<feature type="site" description="Transition state stabilizer" evidence="14">
    <location>
        <position position="347"/>
    </location>
</feature>
<comment type="similarity">
    <text evidence="7">Belongs to the IspD/TarI cytidylyltransferase family. IspD subfamily.</text>
</comment>
<evidence type="ECO:0000256" key="13">
    <source>
        <dbReference type="ARBA" id="ARBA00023268"/>
    </source>
</evidence>
<dbReference type="Pfam" id="PF01128">
    <property type="entry name" value="IspD"/>
    <property type="match status" value="1"/>
</dbReference>
<gene>
    <name evidence="14" type="primary">ispDF</name>
    <name evidence="16" type="ORF">SAMN04515671_2446</name>
</gene>
<evidence type="ECO:0000256" key="2">
    <source>
        <dbReference type="ARBA" id="ARBA00001282"/>
    </source>
</evidence>
<dbReference type="EMBL" id="LT629710">
    <property type="protein sequence ID" value="SDO94905.1"/>
    <property type="molecule type" value="Genomic_DNA"/>
</dbReference>
<evidence type="ECO:0000256" key="12">
    <source>
        <dbReference type="ARBA" id="ARBA00023239"/>
    </source>
</evidence>
<dbReference type="InterPro" id="IPR018294">
    <property type="entry name" value="ISPD_synthase_CS"/>
</dbReference>
<evidence type="ECO:0000256" key="4">
    <source>
        <dbReference type="ARBA" id="ARBA00004709"/>
    </source>
</evidence>
<comment type="similarity">
    <text evidence="14">In the C-terminal section; belongs to the IspF family.</text>
</comment>
<dbReference type="InterPro" id="IPR001228">
    <property type="entry name" value="IspD"/>
</dbReference>
<evidence type="ECO:0000313" key="16">
    <source>
        <dbReference type="EMBL" id="SDO94905.1"/>
    </source>
</evidence>
<evidence type="ECO:0000256" key="10">
    <source>
        <dbReference type="ARBA" id="ARBA00022723"/>
    </source>
</evidence>
<dbReference type="SUPFAM" id="SSF69765">
    <property type="entry name" value="IpsF-like"/>
    <property type="match status" value="1"/>
</dbReference>
<dbReference type="Pfam" id="PF02542">
    <property type="entry name" value="YgbB"/>
    <property type="match status" value="1"/>
</dbReference>
<feature type="region of interest" description="2-C-methyl-D-erythritol 4-phosphate cytidylyltransferase" evidence="14">
    <location>
        <begin position="1"/>
        <end position="219"/>
    </location>
</feature>
<evidence type="ECO:0000256" key="7">
    <source>
        <dbReference type="ARBA" id="ARBA00009789"/>
    </source>
</evidence>
<dbReference type="SUPFAM" id="SSF53448">
    <property type="entry name" value="Nucleotide-diphospho-sugar transferases"/>
    <property type="match status" value="1"/>
</dbReference>
<evidence type="ECO:0000256" key="3">
    <source>
        <dbReference type="ARBA" id="ARBA00001968"/>
    </source>
</evidence>
<dbReference type="UniPathway" id="UPA00056">
    <property type="reaction ID" value="UER00093"/>
</dbReference>
<evidence type="ECO:0000256" key="5">
    <source>
        <dbReference type="ARBA" id="ARBA00004787"/>
    </source>
</evidence>
<protein>
    <recommendedName>
        <fullName evidence="14">Bifunctional enzyme IspD/IspF</fullName>
    </recommendedName>
    <domain>
        <recommendedName>
            <fullName evidence="14">2-C-methyl-D-erythritol 4-phosphate cytidylyltransferase</fullName>
            <ecNumber evidence="14">2.7.7.60</ecNumber>
        </recommendedName>
        <alternativeName>
            <fullName evidence="14">4-diphosphocytidyl-2C-methyl-D-erythritol synthase</fullName>
        </alternativeName>
        <alternativeName>
            <fullName evidence="14">MEP cytidylyltransferase</fullName>
            <shortName evidence="14">MCT</shortName>
        </alternativeName>
    </domain>
    <domain>
        <recommendedName>
            <fullName evidence="14">2-C-methyl-D-erythritol 2,4-cyclodiphosphate synthase</fullName>
            <shortName evidence="14">MECDP-synthase</shortName>
            <shortName evidence="14">MECPP-synthase</shortName>
            <shortName evidence="14">MECPS</shortName>
            <ecNumber evidence="14">4.6.1.12</ecNumber>
        </recommendedName>
    </domain>
</protein>
<comment type="function">
    <text evidence="14">Bifunctional enzyme that catalyzes the formation of 4-diphosphocytidyl-2-C-methyl-D-erythritol from CTP and 2-C-methyl-D-erythritol 4-phosphate (MEP) (IspD), and catalyzes the conversion of 4-diphosphocytidyl-2-C-methyl-D-erythritol 2-phosphate (CDP-ME2P) to 2-C-methyl-D-erythritol 2,4-cyclodiphosphate (ME-CPP) with a corresponding release of cytidine 5-monophosphate (CMP) (IspF).</text>
</comment>
<name>A0A1H0NR24_9ACTN</name>
<keyword evidence="13 14" id="KW-0511">Multifunctional enzyme</keyword>
<evidence type="ECO:0000259" key="15">
    <source>
        <dbReference type="Pfam" id="PF02542"/>
    </source>
</evidence>
<feature type="binding site" evidence="14">
    <location>
        <position position="225"/>
    </location>
    <ligand>
        <name>a divalent metal cation</name>
        <dbReference type="ChEBI" id="CHEBI:60240"/>
    </ligand>
</feature>
<dbReference type="GO" id="GO:0046872">
    <property type="term" value="F:metal ion binding"/>
    <property type="evidence" value="ECO:0007669"/>
    <property type="project" value="UniProtKB-KW"/>
</dbReference>
<dbReference type="NCBIfam" id="TIGR00151">
    <property type="entry name" value="ispF"/>
    <property type="match status" value="1"/>
</dbReference>
<comment type="pathway">
    <text evidence="4 14">Isoprenoid biosynthesis; isopentenyl diphosphate biosynthesis via DXP pathway; isopentenyl diphosphate from 1-deoxy-D-xylulose 5-phosphate: step 4/6.</text>
</comment>
<sequence>MTVVALVPAAGRGERLGLGIPKAFAMVGPSPLLVHAVRRLREAGVDRVVVAVGPDEVALAEGCLGRLAEVVIGGADRVASVRALLERVRPSAEVVLVHDAARAFVPVHVIQAVIAAVRNGAPAVIPALPVADTIRSVDPPAVVDRDNLRIVQTPQGFDPEILRRAHDRANADGITATDDAGLVERLGVEITLVPGDRAAFKVTTPADLQEARAMFATPRIGSGTDVHPIEPGRPCWVAGLLFPDDDGCEGHSDGDVVAHALCDALLSAAGLGDLGGVFGTSDPRWSGASGSTLLAEVVDRVRAAGFTVANATVQLVANTPRLSPRRLEAERVLTAVVGAPVSVAGTTTDGLGLTGRGEGRAAMATALLLTAPTVIGPTAT</sequence>
<dbReference type="InterPro" id="IPR026596">
    <property type="entry name" value="IspD/F"/>
</dbReference>
<comment type="catalytic activity">
    <reaction evidence="1 14">
        <text>4-CDP-2-C-methyl-D-erythritol 2-phosphate = 2-C-methyl-D-erythritol 2,4-cyclic diphosphate + CMP</text>
        <dbReference type="Rhea" id="RHEA:23864"/>
        <dbReference type="ChEBI" id="CHEBI:57919"/>
        <dbReference type="ChEBI" id="CHEBI:58483"/>
        <dbReference type="ChEBI" id="CHEBI:60377"/>
        <dbReference type="EC" id="4.6.1.12"/>
    </reaction>
</comment>
<feature type="site" description="Positions MEP for the nucleophilic attack" evidence="14">
    <location>
        <position position="145"/>
    </location>
</feature>